<keyword evidence="3" id="KW-0408">Iron</keyword>
<keyword evidence="4" id="KW-0411">Iron-sulfur</keyword>
<dbReference type="Gene3D" id="3.30.420.40">
    <property type="match status" value="2"/>
</dbReference>
<dbReference type="EMBL" id="JANPWE010000002">
    <property type="protein sequence ID" value="MCR6545193.1"/>
    <property type="molecule type" value="Genomic_DNA"/>
</dbReference>
<protein>
    <submittedName>
        <fullName evidence="6">Acyl-CoA dehydratase activase</fullName>
    </submittedName>
</protein>
<name>A0ABT1Y2U4_9FIRM</name>
<evidence type="ECO:0000256" key="2">
    <source>
        <dbReference type="ARBA" id="ARBA00022723"/>
    </source>
</evidence>
<dbReference type="PANTHER" id="PTHR32329:SF2">
    <property type="entry name" value="BIFUNCTIONAL PROTEIN [INCLUDES 2-HYDROXYACYL-COA DEHYDRATASE (N-TER) AND ITS ACTIVATOR DOMAIN (C_TERM)"/>
    <property type="match status" value="1"/>
</dbReference>
<evidence type="ECO:0000313" key="7">
    <source>
        <dbReference type="Proteomes" id="UP001524944"/>
    </source>
</evidence>
<dbReference type="PANTHER" id="PTHR32329">
    <property type="entry name" value="BIFUNCTIONAL PROTEIN [INCLUDES 2-HYDROXYACYL-COA DEHYDRATASE (N-TER) AND ITS ACTIVATOR DOMAIN (C_TERM)-RELATED"/>
    <property type="match status" value="1"/>
</dbReference>
<dbReference type="InterPro" id="IPR002731">
    <property type="entry name" value="ATPase_BadF"/>
</dbReference>
<evidence type="ECO:0000313" key="6">
    <source>
        <dbReference type="EMBL" id="MCR6545193.1"/>
    </source>
</evidence>
<evidence type="ECO:0000259" key="5">
    <source>
        <dbReference type="Pfam" id="PF01869"/>
    </source>
</evidence>
<proteinExistence type="predicted"/>
<evidence type="ECO:0000256" key="1">
    <source>
        <dbReference type="ARBA" id="ARBA00001966"/>
    </source>
</evidence>
<gene>
    <name evidence="6" type="ORF">NVS47_06640</name>
</gene>
<dbReference type="Proteomes" id="UP001524944">
    <property type="component" value="Unassembled WGS sequence"/>
</dbReference>
<evidence type="ECO:0000256" key="3">
    <source>
        <dbReference type="ARBA" id="ARBA00023004"/>
    </source>
</evidence>
<keyword evidence="7" id="KW-1185">Reference proteome</keyword>
<keyword evidence="2" id="KW-0479">Metal-binding</keyword>
<dbReference type="CDD" id="cd24036">
    <property type="entry name" value="ASKHA_NBD_BcrAD_BadFG_HgdC_HadI"/>
    <property type="match status" value="1"/>
</dbReference>
<dbReference type="InterPro" id="IPR051805">
    <property type="entry name" value="Dehydratase_Activator_Redct"/>
</dbReference>
<organism evidence="6 7">
    <name type="scientific">Dehalobacterium formicoaceticum</name>
    <dbReference type="NCBI Taxonomy" id="51515"/>
    <lineage>
        <taxon>Bacteria</taxon>
        <taxon>Bacillati</taxon>
        <taxon>Bacillota</taxon>
        <taxon>Clostridia</taxon>
        <taxon>Eubacteriales</taxon>
        <taxon>Peptococcaceae</taxon>
        <taxon>Dehalobacterium</taxon>
    </lineage>
</organism>
<sequence>MPNTIGVDVGSTSTKIVLLKQGEIHYKIRPTGWSPRDAAHQILEELLQEQALSREEIDFIVATGYGRVAITYAHKAVTEITCHGRGAAFLVPETDTIIDIGGQDSKVIKITPQGKVMDFMMNDKCAAGTGRFLGVMAAALGLDVDDLGKFQDVKPASITNMCTVFAESEVIGLLAQGTPKDAIISGLHQAIARRVAAMVKKRGSYEKVVFTGGVALNQGVCRSLEKELGTKILVPEYCQIAGAIGAALIGQDSCPAQS</sequence>
<evidence type="ECO:0000256" key="4">
    <source>
        <dbReference type="ARBA" id="ARBA00023014"/>
    </source>
</evidence>
<accession>A0ABT1Y2U4</accession>
<dbReference type="InterPro" id="IPR008275">
    <property type="entry name" value="CoA_E_activase_dom"/>
</dbReference>
<feature type="domain" description="ATPase BadF/BadG/BcrA/BcrD type" evidence="5">
    <location>
        <begin position="5"/>
        <end position="250"/>
    </location>
</feature>
<dbReference type="NCBIfam" id="TIGR00241">
    <property type="entry name" value="CoA_E_activ"/>
    <property type="match status" value="1"/>
</dbReference>
<dbReference type="SUPFAM" id="SSF53067">
    <property type="entry name" value="Actin-like ATPase domain"/>
    <property type="match status" value="1"/>
</dbReference>
<comment type="cofactor">
    <cofactor evidence="1">
        <name>[4Fe-4S] cluster</name>
        <dbReference type="ChEBI" id="CHEBI:49883"/>
    </cofactor>
</comment>
<dbReference type="InterPro" id="IPR043129">
    <property type="entry name" value="ATPase_NBD"/>
</dbReference>
<dbReference type="RefSeq" id="WP_257912810.1">
    <property type="nucleotide sequence ID" value="NZ_JANPWE010000002.1"/>
</dbReference>
<dbReference type="Pfam" id="PF01869">
    <property type="entry name" value="BcrAD_BadFG"/>
    <property type="match status" value="1"/>
</dbReference>
<reference evidence="6 7" key="1">
    <citation type="submission" date="2022-08" db="EMBL/GenBank/DDBJ databases">
        <title>Proteogenomics of the novel Dehalobacterium formicoaceticum strain EZ94 highlights a key role of methyltransferases during anaerobic dichloromethane degradation.</title>
        <authorList>
            <person name="Wasmund K."/>
        </authorList>
    </citation>
    <scope>NUCLEOTIDE SEQUENCE [LARGE SCALE GENOMIC DNA]</scope>
    <source>
        <strain evidence="6 7">EZ94</strain>
    </source>
</reference>
<comment type="caution">
    <text evidence="6">The sequence shown here is derived from an EMBL/GenBank/DDBJ whole genome shotgun (WGS) entry which is preliminary data.</text>
</comment>